<comment type="caution">
    <text evidence="2">The sequence shown here is derived from an EMBL/GenBank/DDBJ whole genome shotgun (WGS) entry which is preliminary data.</text>
</comment>
<dbReference type="EMBL" id="VEPZ02001661">
    <property type="protein sequence ID" value="KAE8664052.1"/>
    <property type="molecule type" value="Genomic_DNA"/>
</dbReference>
<gene>
    <name evidence="2" type="ORF">F3Y22_tig00112857pilonHSYRG00195</name>
</gene>
<accession>A0A6A2WSC5</accession>
<feature type="transmembrane region" description="Helical" evidence="1">
    <location>
        <begin position="20"/>
        <end position="43"/>
    </location>
</feature>
<keyword evidence="3" id="KW-1185">Reference proteome</keyword>
<keyword evidence="1" id="KW-1133">Transmembrane helix</keyword>
<name>A0A6A2WSC5_HIBSY</name>
<dbReference type="Proteomes" id="UP000436088">
    <property type="component" value="Unassembled WGS sequence"/>
</dbReference>
<keyword evidence="1" id="KW-0472">Membrane</keyword>
<evidence type="ECO:0000256" key="1">
    <source>
        <dbReference type="SAM" id="Phobius"/>
    </source>
</evidence>
<proteinExistence type="predicted"/>
<sequence length="93" mass="10763">MSLHQPLNSSVTNLVSGADSGWVIGGAFFTAQSTLIPLWFIVLTQIIEEYPAELTVIFLYKFSVFYWIRREQRMPLLKMLEKKKVEKKYTTSS</sequence>
<keyword evidence="1" id="KW-0812">Transmembrane</keyword>
<evidence type="ECO:0000313" key="2">
    <source>
        <dbReference type="EMBL" id="KAE8664052.1"/>
    </source>
</evidence>
<protein>
    <submittedName>
        <fullName evidence="2">Uncharacterized protein</fullName>
    </submittedName>
</protein>
<organism evidence="2 3">
    <name type="scientific">Hibiscus syriacus</name>
    <name type="common">Rose of Sharon</name>
    <dbReference type="NCBI Taxonomy" id="106335"/>
    <lineage>
        <taxon>Eukaryota</taxon>
        <taxon>Viridiplantae</taxon>
        <taxon>Streptophyta</taxon>
        <taxon>Embryophyta</taxon>
        <taxon>Tracheophyta</taxon>
        <taxon>Spermatophyta</taxon>
        <taxon>Magnoliopsida</taxon>
        <taxon>eudicotyledons</taxon>
        <taxon>Gunneridae</taxon>
        <taxon>Pentapetalae</taxon>
        <taxon>rosids</taxon>
        <taxon>malvids</taxon>
        <taxon>Malvales</taxon>
        <taxon>Malvaceae</taxon>
        <taxon>Malvoideae</taxon>
        <taxon>Hibiscus</taxon>
    </lineage>
</organism>
<dbReference type="AlphaFoldDB" id="A0A6A2WSC5"/>
<evidence type="ECO:0000313" key="3">
    <source>
        <dbReference type="Proteomes" id="UP000436088"/>
    </source>
</evidence>
<reference evidence="2" key="1">
    <citation type="submission" date="2019-09" db="EMBL/GenBank/DDBJ databases">
        <title>Draft genome information of white flower Hibiscus syriacus.</title>
        <authorList>
            <person name="Kim Y.-M."/>
        </authorList>
    </citation>
    <scope>NUCLEOTIDE SEQUENCE [LARGE SCALE GENOMIC DNA]</scope>
    <source>
        <strain evidence="2">YM2019G1</strain>
    </source>
</reference>